<dbReference type="EMBL" id="LAZR01002895">
    <property type="protein sequence ID" value="KKN24277.1"/>
    <property type="molecule type" value="Genomic_DNA"/>
</dbReference>
<gene>
    <name evidence="1" type="ORF">LCGC14_0896450</name>
</gene>
<evidence type="ECO:0000313" key="1">
    <source>
        <dbReference type="EMBL" id="KKN24277.1"/>
    </source>
</evidence>
<name>A0A0F9PIJ5_9ZZZZ</name>
<dbReference type="Gene3D" id="3.40.50.880">
    <property type="match status" value="1"/>
</dbReference>
<proteinExistence type="predicted"/>
<protein>
    <recommendedName>
        <fullName evidence="2">Glutamine amidotransferase domain-containing protein</fullName>
    </recommendedName>
</protein>
<reference evidence="1" key="1">
    <citation type="journal article" date="2015" name="Nature">
        <title>Complex archaea that bridge the gap between prokaryotes and eukaryotes.</title>
        <authorList>
            <person name="Spang A."/>
            <person name="Saw J.H."/>
            <person name="Jorgensen S.L."/>
            <person name="Zaremba-Niedzwiedzka K."/>
            <person name="Martijn J."/>
            <person name="Lind A.E."/>
            <person name="van Eijk R."/>
            <person name="Schleper C."/>
            <person name="Guy L."/>
            <person name="Ettema T.J."/>
        </authorList>
    </citation>
    <scope>NUCLEOTIDE SEQUENCE</scope>
</reference>
<accession>A0A0F9PIJ5</accession>
<dbReference type="InterPro" id="IPR029062">
    <property type="entry name" value="Class_I_gatase-like"/>
</dbReference>
<comment type="caution">
    <text evidence="1">The sequence shown here is derived from an EMBL/GenBank/DDBJ whole genome shotgun (WGS) entry which is preliminary data.</text>
</comment>
<sequence>MSYRIIVDLSHREKIEEFPEFSLGEESYEIDYIDKNEGPIEFDMLEDFDILFIGNIQHSKDGKEDKFTQDELRVIKKFVGGGGGMFLTSGDGGDRDVIIKNGSIRVLYRITGVKRFWNGIIKEAPSNYLVKKNNLLVTDLFNHPITKGITQLVLPNCTFFTLTEEDVEDLIVTSEKAEYQYFIDHETGALGPVPIFVVNKFYNGRCVTIGSSDWLLEDDFGLDAADNLKFLSSIIEWLSFEI</sequence>
<dbReference type="SUPFAM" id="SSF52317">
    <property type="entry name" value="Class I glutamine amidotransferase-like"/>
    <property type="match status" value="1"/>
</dbReference>
<organism evidence="1">
    <name type="scientific">marine sediment metagenome</name>
    <dbReference type="NCBI Taxonomy" id="412755"/>
    <lineage>
        <taxon>unclassified sequences</taxon>
        <taxon>metagenomes</taxon>
        <taxon>ecological metagenomes</taxon>
    </lineage>
</organism>
<dbReference type="AlphaFoldDB" id="A0A0F9PIJ5"/>
<evidence type="ECO:0008006" key="2">
    <source>
        <dbReference type="Google" id="ProtNLM"/>
    </source>
</evidence>